<comment type="function">
    <text evidence="7">TFIIA is a component of the transcription machinery of RNA polymerase II and plays an important role in transcriptional activation. TFIIA in a complex with TBP mediates transcriptional activity.</text>
</comment>
<dbReference type="Gene3D" id="1.10.287.190">
    <property type="entry name" value="Transcription factor IIA gamma subunit, alpha-helical domain"/>
    <property type="match status" value="1"/>
</dbReference>
<evidence type="ECO:0000259" key="11">
    <source>
        <dbReference type="Pfam" id="PF02751"/>
    </source>
</evidence>
<dbReference type="InterPro" id="IPR015871">
    <property type="entry name" value="TFIIA_gsu_C"/>
</dbReference>
<evidence type="ECO:0000256" key="2">
    <source>
        <dbReference type="ARBA" id="ARBA00007675"/>
    </source>
</evidence>
<gene>
    <name evidence="12" type="ORF">B0H16DRAFT_1522842</name>
</gene>
<dbReference type="Pfam" id="PF02268">
    <property type="entry name" value="TFIIA_gamma_N"/>
    <property type="match status" value="1"/>
</dbReference>
<dbReference type="Gene3D" id="2.30.18.10">
    <property type="entry name" value="Transcription factor IIA (TFIIA), beta-barrel domain"/>
    <property type="match status" value="1"/>
</dbReference>
<dbReference type="InterPro" id="IPR009083">
    <property type="entry name" value="TFIIA_a-hlx"/>
</dbReference>
<dbReference type="InterPro" id="IPR009088">
    <property type="entry name" value="TFIIA_b-brl"/>
</dbReference>
<accession>A0AAD7JJ89</accession>
<dbReference type="AlphaFoldDB" id="A0AAD7JJ89"/>
<reference evidence="12" key="1">
    <citation type="submission" date="2023-03" db="EMBL/GenBank/DDBJ databases">
        <title>Massive genome expansion in bonnet fungi (Mycena s.s.) driven by repeated elements and novel gene families across ecological guilds.</title>
        <authorList>
            <consortium name="Lawrence Berkeley National Laboratory"/>
            <person name="Harder C.B."/>
            <person name="Miyauchi S."/>
            <person name="Viragh M."/>
            <person name="Kuo A."/>
            <person name="Thoen E."/>
            <person name="Andreopoulos B."/>
            <person name="Lu D."/>
            <person name="Skrede I."/>
            <person name="Drula E."/>
            <person name="Henrissat B."/>
            <person name="Morin E."/>
            <person name="Kohler A."/>
            <person name="Barry K."/>
            <person name="LaButti K."/>
            <person name="Morin E."/>
            <person name="Salamov A."/>
            <person name="Lipzen A."/>
            <person name="Mereny Z."/>
            <person name="Hegedus B."/>
            <person name="Baldrian P."/>
            <person name="Stursova M."/>
            <person name="Weitz H."/>
            <person name="Taylor A."/>
            <person name="Grigoriev I.V."/>
            <person name="Nagy L.G."/>
            <person name="Martin F."/>
            <person name="Kauserud H."/>
        </authorList>
    </citation>
    <scope>NUCLEOTIDE SEQUENCE</scope>
    <source>
        <strain evidence="12">CBHHK182m</strain>
    </source>
</reference>
<comment type="caution">
    <text evidence="12">The sequence shown here is derived from an EMBL/GenBank/DDBJ whole genome shotgun (WGS) entry which is preliminary data.</text>
</comment>
<evidence type="ECO:0000256" key="7">
    <source>
        <dbReference type="ARBA" id="ARBA00024733"/>
    </source>
</evidence>
<evidence type="ECO:0000256" key="4">
    <source>
        <dbReference type="ARBA" id="ARBA00023015"/>
    </source>
</evidence>
<dbReference type="InterPro" id="IPR015872">
    <property type="entry name" value="TFIIA_gsu_N"/>
</dbReference>
<name>A0AAD7JJ89_9AGAR</name>
<dbReference type="SUPFAM" id="SSF47396">
    <property type="entry name" value="Transcription factor IIA (TFIIA), alpha-helical domain"/>
    <property type="match status" value="1"/>
</dbReference>
<keyword evidence="4" id="KW-0805">Transcription regulation</keyword>
<evidence type="ECO:0000256" key="5">
    <source>
        <dbReference type="ARBA" id="ARBA00023163"/>
    </source>
</evidence>
<proteinExistence type="inferred from homology"/>
<evidence type="ECO:0000256" key="1">
    <source>
        <dbReference type="ARBA" id="ARBA00004123"/>
    </source>
</evidence>
<dbReference type="EMBL" id="JARKIB010000024">
    <property type="protein sequence ID" value="KAJ7766034.1"/>
    <property type="molecule type" value="Genomic_DNA"/>
</dbReference>
<organism evidence="12 13">
    <name type="scientific">Mycena metata</name>
    <dbReference type="NCBI Taxonomy" id="1033252"/>
    <lineage>
        <taxon>Eukaryota</taxon>
        <taxon>Fungi</taxon>
        <taxon>Dikarya</taxon>
        <taxon>Basidiomycota</taxon>
        <taxon>Agaricomycotina</taxon>
        <taxon>Agaricomycetes</taxon>
        <taxon>Agaricomycetidae</taxon>
        <taxon>Agaricales</taxon>
        <taxon>Marasmiineae</taxon>
        <taxon>Mycenaceae</taxon>
        <taxon>Mycena</taxon>
    </lineage>
</organism>
<dbReference type="GO" id="GO:0006367">
    <property type="term" value="P:transcription initiation at RNA polymerase II promoter"/>
    <property type="evidence" value="ECO:0007669"/>
    <property type="project" value="InterPro"/>
</dbReference>
<evidence type="ECO:0000259" key="10">
    <source>
        <dbReference type="Pfam" id="PF02268"/>
    </source>
</evidence>
<dbReference type="InterPro" id="IPR003194">
    <property type="entry name" value="TFIIA_gsu"/>
</dbReference>
<sequence length="118" mass="13141">MASAYFEIYRGSPLGIALMDTIDEYVRAKVLDGTQGIRILQVFDRALGDALARKVAAKASVKARMKTYNHNMDVLNLDLRDATFKMDDKESVTVARIKLIACKRPDAGESAPVQRSRH</sequence>
<keyword evidence="5" id="KW-0804">Transcription</keyword>
<protein>
    <recommendedName>
        <fullName evidence="3">Transcription initiation factor IIA subunit 2</fullName>
    </recommendedName>
    <alternativeName>
        <fullName evidence="9">General transcription factor IIA subunit 2</fullName>
    </alternativeName>
    <alternativeName>
        <fullName evidence="8">Transcription initiation factor IIA small chain</fullName>
    </alternativeName>
</protein>
<evidence type="ECO:0000313" key="13">
    <source>
        <dbReference type="Proteomes" id="UP001215598"/>
    </source>
</evidence>
<evidence type="ECO:0000256" key="9">
    <source>
        <dbReference type="ARBA" id="ARBA00032215"/>
    </source>
</evidence>
<feature type="domain" description="Transcription initiation factor IIA gamma subunit C-terminal" evidence="11">
    <location>
        <begin position="62"/>
        <end position="103"/>
    </location>
</feature>
<dbReference type="GO" id="GO:0005672">
    <property type="term" value="C:transcription factor TFIIA complex"/>
    <property type="evidence" value="ECO:0007669"/>
    <property type="project" value="InterPro"/>
</dbReference>
<dbReference type="Proteomes" id="UP001215598">
    <property type="component" value="Unassembled WGS sequence"/>
</dbReference>
<comment type="similarity">
    <text evidence="2">Belongs to the TFIIA subunit 2 family.</text>
</comment>
<feature type="domain" description="Transcription initiation factor IIA gamma subunit N-terminal" evidence="10">
    <location>
        <begin position="5"/>
        <end position="51"/>
    </location>
</feature>
<dbReference type="Pfam" id="PF02751">
    <property type="entry name" value="TFIIA_gamma_C"/>
    <property type="match status" value="1"/>
</dbReference>
<comment type="subcellular location">
    <subcellularLocation>
        <location evidence="1">Nucleus</location>
    </subcellularLocation>
</comment>
<evidence type="ECO:0000256" key="3">
    <source>
        <dbReference type="ARBA" id="ARBA00019928"/>
    </source>
</evidence>
<evidence type="ECO:0000313" key="12">
    <source>
        <dbReference type="EMBL" id="KAJ7766034.1"/>
    </source>
</evidence>
<keyword evidence="6" id="KW-0539">Nucleus</keyword>
<evidence type="ECO:0000256" key="8">
    <source>
        <dbReference type="ARBA" id="ARBA00029848"/>
    </source>
</evidence>
<evidence type="ECO:0000256" key="6">
    <source>
        <dbReference type="ARBA" id="ARBA00023242"/>
    </source>
</evidence>
<dbReference type="SUPFAM" id="SSF50784">
    <property type="entry name" value="Transcription factor IIA (TFIIA), beta-barrel domain"/>
    <property type="match status" value="1"/>
</dbReference>
<dbReference type="PANTHER" id="PTHR10966">
    <property type="entry name" value="TRANSCRIPTION INITIATION FACTOR IIA SUBUNIT 2"/>
    <property type="match status" value="1"/>
</dbReference>
<keyword evidence="13" id="KW-1185">Reference proteome</keyword>
<dbReference type="CDD" id="cd10014">
    <property type="entry name" value="TFIIA_gamma_C"/>
    <property type="match status" value="1"/>
</dbReference>